<name>A0A1L7XUE7_9HELO</name>
<dbReference type="STRING" id="576137.A0A1L7XUE7"/>
<dbReference type="SUPFAM" id="SSF51735">
    <property type="entry name" value="NAD(P)-binding Rossmann-fold domains"/>
    <property type="match status" value="1"/>
</dbReference>
<feature type="domain" description="NmrA-like" evidence="3">
    <location>
        <begin position="5"/>
        <end position="243"/>
    </location>
</feature>
<accession>A0A1L7XUE7</accession>
<protein>
    <recommendedName>
        <fullName evidence="3">NmrA-like domain-containing protein</fullName>
    </recommendedName>
</protein>
<evidence type="ECO:0000256" key="2">
    <source>
        <dbReference type="ARBA" id="ARBA00022857"/>
    </source>
</evidence>
<dbReference type="PANTHER" id="PTHR42748:SF14">
    <property type="entry name" value="SNOAL-LIKE DOMAIN-CONTAINING PROTEIN"/>
    <property type="match status" value="1"/>
</dbReference>
<dbReference type="InterPro" id="IPR036291">
    <property type="entry name" value="NAD(P)-bd_dom_sf"/>
</dbReference>
<evidence type="ECO:0000313" key="5">
    <source>
        <dbReference type="Proteomes" id="UP000184330"/>
    </source>
</evidence>
<gene>
    <name evidence="4" type="ORF">PAC_18553</name>
</gene>
<dbReference type="InterPro" id="IPR008030">
    <property type="entry name" value="NmrA-like"/>
</dbReference>
<dbReference type="EMBL" id="FJOG01000058">
    <property type="protein sequence ID" value="CZR68654.1"/>
    <property type="molecule type" value="Genomic_DNA"/>
</dbReference>
<dbReference type="Gene3D" id="3.40.50.720">
    <property type="entry name" value="NAD(P)-binding Rossmann-like Domain"/>
    <property type="match status" value="1"/>
</dbReference>
<proteinExistence type="inferred from homology"/>
<keyword evidence="5" id="KW-1185">Reference proteome</keyword>
<evidence type="ECO:0000313" key="4">
    <source>
        <dbReference type="EMBL" id="CZR68654.1"/>
    </source>
</evidence>
<dbReference type="GO" id="GO:0005634">
    <property type="term" value="C:nucleus"/>
    <property type="evidence" value="ECO:0007669"/>
    <property type="project" value="TreeGrafter"/>
</dbReference>
<comment type="similarity">
    <text evidence="1">Belongs to the NmrA-type oxidoreductase family.</text>
</comment>
<organism evidence="4 5">
    <name type="scientific">Phialocephala subalpina</name>
    <dbReference type="NCBI Taxonomy" id="576137"/>
    <lineage>
        <taxon>Eukaryota</taxon>
        <taxon>Fungi</taxon>
        <taxon>Dikarya</taxon>
        <taxon>Ascomycota</taxon>
        <taxon>Pezizomycotina</taxon>
        <taxon>Leotiomycetes</taxon>
        <taxon>Helotiales</taxon>
        <taxon>Mollisiaceae</taxon>
        <taxon>Phialocephala</taxon>
        <taxon>Phialocephala fortinii species complex</taxon>
    </lineage>
</organism>
<dbReference type="Proteomes" id="UP000184330">
    <property type="component" value="Unassembled WGS sequence"/>
</dbReference>
<sequence>MSSQNLVLIIGGTGAQGNSVVKALVADGKYSCRVLTRSSTSESAKALSSLPGVELFEGDSYHEPTLRQAFSGCTYAFTNTNGFALGEKAEIYWEIRVYELAAEFKVKHFLYAGLIYASKLGNFDPKYRTGYLDGKGKVSDYISAQPTSPMKWSILTSCLYIEGLNELMQPFPRPSEPDTLTTPSTSAGCSTPPLSNGLYLNVATEDISWADLASPFSSITGKKAIYMDVSLDQYFSFPIFPNPEAKVTNEGGNLNDPTLFTIRENFWNSWKDNL</sequence>
<dbReference type="OrthoDB" id="300709at2759"/>
<evidence type="ECO:0000259" key="3">
    <source>
        <dbReference type="Pfam" id="PF05368"/>
    </source>
</evidence>
<evidence type="ECO:0000256" key="1">
    <source>
        <dbReference type="ARBA" id="ARBA00006328"/>
    </source>
</evidence>
<dbReference type="PANTHER" id="PTHR42748">
    <property type="entry name" value="NITROGEN METABOLITE REPRESSION PROTEIN NMRA FAMILY MEMBER"/>
    <property type="match status" value="1"/>
</dbReference>
<dbReference type="AlphaFoldDB" id="A0A1L7XUE7"/>
<dbReference type="InterPro" id="IPR051164">
    <property type="entry name" value="NmrA-like_oxidored"/>
</dbReference>
<keyword evidence="2" id="KW-0521">NADP</keyword>
<reference evidence="4 5" key="1">
    <citation type="submission" date="2016-03" db="EMBL/GenBank/DDBJ databases">
        <authorList>
            <person name="Ploux O."/>
        </authorList>
    </citation>
    <scope>NUCLEOTIDE SEQUENCE [LARGE SCALE GENOMIC DNA]</scope>
    <source>
        <strain evidence="4 5">UAMH 11012</strain>
    </source>
</reference>
<dbReference type="Pfam" id="PF05368">
    <property type="entry name" value="NmrA"/>
    <property type="match status" value="1"/>
</dbReference>